<dbReference type="STRING" id="1273541.Pyrde_0717"/>
<gene>
    <name evidence="1" type="ORF">Pyrde_0717</name>
</gene>
<name>A0A0P0N3F0_9CREN</name>
<evidence type="ECO:0000313" key="2">
    <source>
        <dbReference type="Proteomes" id="UP000058613"/>
    </source>
</evidence>
<dbReference type="RefSeq" id="WP_156327996.1">
    <property type="nucleotide sequence ID" value="NZ_CP013011.1"/>
</dbReference>
<dbReference type="GeneID" id="26099053"/>
<reference evidence="1 2" key="1">
    <citation type="submission" date="2015-10" db="EMBL/GenBank/DDBJ databases">
        <title>Complete genome sequence of hyperthermophilic archaeon Pyrodictium delaneyi Su06.</title>
        <authorList>
            <person name="Jung J.-H."/>
            <person name="Lin J."/>
            <person name="Holden J.F."/>
            <person name="Park C.-S."/>
        </authorList>
    </citation>
    <scope>NUCLEOTIDE SEQUENCE [LARGE SCALE GENOMIC DNA]</scope>
    <source>
        <strain evidence="1 2">Su06</strain>
    </source>
</reference>
<evidence type="ECO:0000313" key="1">
    <source>
        <dbReference type="EMBL" id="ALL00767.1"/>
    </source>
</evidence>
<accession>A0A0P0N3F0</accession>
<sequence length="151" mass="16853">MPLLGLKRQKDKENDELQELLKRAKPLPNIFKPDWTVDDALVGWVALNAEKWKPRRNPAAIEGRPLPKPIEIDGAPYAGLIIMDDGRVFLADNITYDIMALADGTRTLNEILAKIAADIARVDEVIRRALEENDEKELLGLYSGLTSSPPL</sequence>
<dbReference type="Proteomes" id="UP000058613">
    <property type="component" value="Chromosome"/>
</dbReference>
<proteinExistence type="predicted"/>
<dbReference type="EMBL" id="CP013011">
    <property type="protein sequence ID" value="ALL00767.1"/>
    <property type="molecule type" value="Genomic_DNA"/>
</dbReference>
<protein>
    <submittedName>
        <fullName evidence="1">Uncharacterized protein</fullName>
    </submittedName>
</protein>
<dbReference type="AlphaFoldDB" id="A0A0P0N3F0"/>
<organism evidence="1 2">
    <name type="scientific">Pyrodictium delaneyi</name>
    <dbReference type="NCBI Taxonomy" id="1273541"/>
    <lineage>
        <taxon>Archaea</taxon>
        <taxon>Thermoproteota</taxon>
        <taxon>Thermoprotei</taxon>
        <taxon>Desulfurococcales</taxon>
        <taxon>Pyrodictiaceae</taxon>
        <taxon>Pyrodictium</taxon>
    </lineage>
</organism>
<dbReference type="KEGG" id="pdl:Pyrde_0717"/>